<dbReference type="Gene3D" id="2.10.109.10">
    <property type="entry name" value="Umud Fragment, subunit A"/>
    <property type="match status" value="1"/>
</dbReference>
<dbReference type="RefSeq" id="WP_070735607.1">
    <property type="nucleotide sequence ID" value="NZ_MDZC01000090.1"/>
</dbReference>
<dbReference type="AlphaFoldDB" id="A0A1G1SWR1"/>
<dbReference type="Proteomes" id="UP000177791">
    <property type="component" value="Unassembled WGS sequence"/>
</dbReference>
<dbReference type="PROSITE" id="PS50943">
    <property type="entry name" value="HTH_CROC1"/>
    <property type="match status" value="1"/>
</dbReference>
<evidence type="ECO:0000313" key="5">
    <source>
        <dbReference type="EMBL" id="OGX83048.1"/>
    </source>
</evidence>
<gene>
    <name evidence="5" type="ORF">BEN48_04665</name>
</gene>
<accession>A0A1G1SWR1</accession>
<feature type="domain" description="HTH cro/C1-type" evidence="4">
    <location>
        <begin position="24"/>
        <end position="78"/>
    </location>
</feature>
<keyword evidence="3" id="KW-0804">Transcription</keyword>
<dbReference type="STRING" id="1908236.BEN48_04665"/>
<dbReference type="SUPFAM" id="SSF47413">
    <property type="entry name" value="lambda repressor-like DNA-binding domains"/>
    <property type="match status" value="1"/>
</dbReference>
<organism evidence="5 6">
    <name type="scientific">Hymenobacter glacialis</name>
    <dbReference type="NCBI Taxonomy" id="1908236"/>
    <lineage>
        <taxon>Bacteria</taxon>
        <taxon>Pseudomonadati</taxon>
        <taxon>Bacteroidota</taxon>
        <taxon>Cytophagia</taxon>
        <taxon>Cytophagales</taxon>
        <taxon>Hymenobacteraceae</taxon>
        <taxon>Hymenobacter</taxon>
    </lineage>
</organism>
<evidence type="ECO:0000256" key="3">
    <source>
        <dbReference type="ARBA" id="ARBA00023163"/>
    </source>
</evidence>
<evidence type="ECO:0000256" key="1">
    <source>
        <dbReference type="ARBA" id="ARBA00023015"/>
    </source>
</evidence>
<sequence length="246" mass="27307">MTTLERKKISSVSPMPELSMAERLKVVRQARGLTQQQMADMLGISRPTVAQLEGGRHQPSTEVMETIVAELEVSRNWLWFGTGPMQEHSPLGGDVLYSGKFVDADYIDCPFVPVPVRAGFVDMIGSDGDYGQLQMIRIYNPSPELRKDGTLVFEIDGDSMEPQLRAGMLVAVTPLAMEDIKYAVSGVYVVAFSNQLTVKRIKDNDLMTKRHLVLNSDNPRAGILTVAGEDIRGLWKVVDIIRGRVE</sequence>
<proteinExistence type="predicted"/>
<dbReference type="InterPro" id="IPR015927">
    <property type="entry name" value="Peptidase_S24_S26A/B/C"/>
</dbReference>
<dbReference type="Pfam" id="PF00717">
    <property type="entry name" value="Peptidase_S24"/>
    <property type="match status" value="1"/>
</dbReference>
<dbReference type="InterPro" id="IPR036286">
    <property type="entry name" value="LexA/Signal_pep-like_sf"/>
</dbReference>
<evidence type="ECO:0000259" key="4">
    <source>
        <dbReference type="PROSITE" id="PS50943"/>
    </source>
</evidence>
<dbReference type="InterPro" id="IPR001387">
    <property type="entry name" value="Cro/C1-type_HTH"/>
</dbReference>
<comment type="caution">
    <text evidence="5">The sequence shown here is derived from an EMBL/GenBank/DDBJ whole genome shotgun (WGS) entry which is preliminary data.</text>
</comment>
<dbReference type="CDD" id="cd06529">
    <property type="entry name" value="S24_LexA-like"/>
    <property type="match status" value="1"/>
</dbReference>
<dbReference type="GO" id="GO:0003677">
    <property type="term" value="F:DNA binding"/>
    <property type="evidence" value="ECO:0007669"/>
    <property type="project" value="UniProtKB-KW"/>
</dbReference>
<dbReference type="PANTHER" id="PTHR40661">
    <property type="match status" value="1"/>
</dbReference>
<dbReference type="SMART" id="SM00530">
    <property type="entry name" value="HTH_XRE"/>
    <property type="match status" value="1"/>
</dbReference>
<dbReference type="PANTHER" id="PTHR40661:SF1">
    <property type="entry name" value="HTH CRO_C1-TYPE DOMAIN-CONTAINING PROTEIN"/>
    <property type="match status" value="1"/>
</dbReference>
<keyword evidence="6" id="KW-1185">Reference proteome</keyword>
<evidence type="ECO:0000313" key="6">
    <source>
        <dbReference type="Proteomes" id="UP000177791"/>
    </source>
</evidence>
<name>A0A1G1SWR1_9BACT</name>
<dbReference type="SUPFAM" id="SSF51306">
    <property type="entry name" value="LexA/Signal peptidase"/>
    <property type="match status" value="1"/>
</dbReference>
<evidence type="ECO:0000256" key="2">
    <source>
        <dbReference type="ARBA" id="ARBA00023125"/>
    </source>
</evidence>
<keyword evidence="1" id="KW-0805">Transcription regulation</keyword>
<dbReference type="InterPro" id="IPR039418">
    <property type="entry name" value="LexA-like"/>
</dbReference>
<dbReference type="EMBL" id="MDZC01000090">
    <property type="protein sequence ID" value="OGX83048.1"/>
    <property type="molecule type" value="Genomic_DNA"/>
</dbReference>
<dbReference type="OrthoDB" id="839492at2"/>
<protein>
    <recommendedName>
        <fullName evidence="4">HTH cro/C1-type domain-containing protein</fullName>
    </recommendedName>
</protein>
<keyword evidence="2" id="KW-0238">DNA-binding</keyword>
<dbReference type="CDD" id="cd00093">
    <property type="entry name" value="HTH_XRE"/>
    <property type="match status" value="1"/>
</dbReference>
<dbReference type="Gene3D" id="1.10.260.40">
    <property type="entry name" value="lambda repressor-like DNA-binding domains"/>
    <property type="match status" value="1"/>
</dbReference>
<reference evidence="5 6" key="1">
    <citation type="submission" date="2016-08" db="EMBL/GenBank/DDBJ databases">
        <title>Hymenobacter coccineus sp. nov., Hymenobacter lapidarius sp. nov. and Hymenobacter glacialis sp. nov., isolated from Antarctic soil.</title>
        <authorList>
            <person name="Sedlacek I."/>
            <person name="Kralova S."/>
            <person name="Kyrova K."/>
            <person name="Maslanova I."/>
            <person name="Stankova E."/>
            <person name="Vrbovska V."/>
            <person name="Nemec M."/>
            <person name="Bartak M."/>
            <person name="Svec P."/>
            <person name="Busse H.-J."/>
            <person name="Pantucek R."/>
        </authorList>
    </citation>
    <scope>NUCLEOTIDE SEQUENCE [LARGE SCALE GENOMIC DNA]</scope>
    <source>
        <strain evidence="5 6">CCM 8648</strain>
    </source>
</reference>
<dbReference type="Pfam" id="PF01381">
    <property type="entry name" value="HTH_3"/>
    <property type="match status" value="1"/>
</dbReference>
<dbReference type="InterPro" id="IPR010982">
    <property type="entry name" value="Lambda_DNA-bd_dom_sf"/>
</dbReference>